<keyword evidence="1" id="KW-0349">Heme</keyword>
<feature type="compositionally biased region" description="Basic and acidic residues" evidence="4">
    <location>
        <begin position="22"/>
        <end position="32"/>
    </location>
</feature>
<evidence type="ECO:0000256" key="3">
    <source>
        <dbReference type="ARBA" id="ARBA00023004"/>
    </source>
</evidence>
<keyword evidence="2" id="KW-0479">Metal-binding</keyword>
<dbReference type="WBParaSite" id="ACRNAN_scaffold7427.g21793.t1">
    <property type="protein sequence ID" value="ACRNAN_scaffold7427.g21793.t1"/>
    <property type="gene ID" value="ACRNAN_scaffold7427.g21793"/>
</dbReference>
<dbReference type="GO" id="GO:0020037">
    <property type="term" value="F:heme binding"/>
    <property type="evidence" value="ECO:0007669"/>
    <property type="project" value="InterPro"/>
</dbReference>
<name>A0A914EFK9_9BILA</name>
<evidence type="ECO:0000256" key="1">
    <source>
        <dbReference type="ARBA" id="ARBA00022617"/>
    </source>
</evidence>
<protein>
    <submittedName>
        <fullName evidence="6">Globin family profile domain-containing protein</fullName>
    </submittedName>
</protein>
<dbReference type="SUPFAM" id="SSF46458">
    <property type="entry name" value="Globin-like"/>
    <property type="match status" value="1"/>
</dbReference>
<dbReference type="GO" id="GO:0046872">
    <property type="term" value="F:metal ion binding"/>
    <property type="evidence" value="ECO:0007669"/>
    <property type="project" value="UniProtKB-KW"/>
</dbReference>
<evidence type="ECO:0000313" key="6">
    <source>
        <dbReference type="WBParaSite" id="ACRNAN_scaffold7427.g21793.t1"/>
    </source>
</evidence>
<evidence type="ECO:0000256" key="2">
    <source>
        <dbReference type="ARBA" id="ARBA00022723"/>
    </source>
</evidence>
<dbReference type="GO" id="GO:0019825">
    <property type="term" value="F:oxygen binding"/>
    <property type="evidence" value="ECO:0007669"/>
    <property type="project" value="InterPro"/>
</dbReference>
<sequence length="342" mass="39515">MFLISKIVRGRRLLHELQHELQQEEETKKNSLSEKANNQVDHRNQRQLSIIAGGESSSPNAQDDANLRNRQTSQRRKKTTRQKTESSNDDENSSNILAVPTRMRRTSSMPSVSDVPQHKISMQPRVRHYNYNARLNKLQKRSLRFTWQRLQTRNGGKKIEDVFNEVFERLMKQVPIMRDMFTTRAFLSAMSKNDVATLRDHARIIVRMFDLLIINLDKEPSKRTDTGSEFDPRLLGKAHGCLKPYRFTANIWEILGETIIDVVLCQEAVRDLPGAGQAWVVLTACVVDQSKSISYLLNKRISNQEAFQSSKTLNPIGMKRMKEMVKILQISIIMLREKLVDV</sequence>
<dbReference type="PANTHER" id="PTHR46458:SF18">
    <property type="entry name" value="GLOBIN DOMAIN-CONTAINING PROTEIN"/>
    <property type="match status" value="1"/>
</dbReference>
<dbReference type="InterPro" id="IPR009050">
    <property type="entry name" value="Globin-like_sf"/>
</dbReference>
<dbReference type="CDD" id="cd01040">
    <property type="entry name" value="Mb-like"/>
    <property type="match status" value="1"/>
</dbReference>
<organism evidence="5 6">
    <name type="scientific">Acrobeloides nanus</name>
    <dbReference type="NCBI Taxonomy" id="290746"/>
    <lineage>
        <taxon>Eukaryota</taxon>
        <taxon>Metazoa</taxon>
        <taxon>Ecdysozoa</taxon>
        <taxon>Nematoda</taxon>
        <taxon>Chromadorea</taxon>
        <taxon>Rhabditida</taxon>
        <taxon>Tylenchina</taxon>
        <taxon>Cephalobomorpha</taxon>
        <taxon>Cephaloboidea</taxon>
        <taxon>Cephalobidae</taxon>
        <taxon>Acrobeloides</taxon>
    </lineage>
</organism>
<dbReference type="InterPro" id="IPR044399">
    <property type="entry name" value="Mb-like_M"/>
</dbReference>
<evidence type="ECO:0000256" key="4">
    <source>
        <dbReference type="SAM" id="MobiDB-lite"/>
    </source>
</evidence>
<evidence type="ECO:0000313" key="5">
    <source>
        <dbReference type="Proteomes" id="UP000887540"/>
    </source>
</evidence>
<keyword evidence="5" id="KW-1185">Reference proteome</keyword>
<proteinExistence type="predicted"/>
<reference evidence="6" key="1">
    <citation type="submission" date="2022-11" db="UniProtKB">
        <authorList>
            <consortium name="WormBaseParasite"/>
        </authorList>
    </citation>
    <scope>IDENTIFICATION</scope>
</reference>
<feature type="region of interest" description="Disordered" evidence="4">
    <location>
        <begin position="22"/>
        <end position="96"/>
    </location>
</feature>
<dbReference type="Proteomes" id="UP000887540">
    <property type="component" value="Unplaced"/>
</dbReference>
<accession>A0A914EFK9</accession>
<dbReference type="Gene3D" id="1.10.490.10">
    <property type="entry name" value="Globins"/>
    <property type="match status" value="1"/>
</dbReference>
<dbReference type="PANTHER" id="PTHR46458">
    <property type="entry name" value="BLR2807 PROTEIN"/>
    <property type="match status" value="1"/>
</dbReference>
<dbReference type="InterPro" id="IPR012292">
    <property type="entry name" value="Globin/Proto"/>
</dbReference>
<dbReference type="AlphaFoldDB" id="A0A914EFK9"/>
<keyword evidence="3" id="KW-0408">Iron</keyword>
<dbReference type="InterPro" id="IPR050532">
    <property type="entry name" value="Globin-like_OT"/>
</dbReference>